<dbReference type="SUPFAM" id="SSF55008">
    <property type="entry name" value="HMA, heavy metal-associated domain"/>
    <property type="match status" value="2"/>
</dbReference>
<evidence type="ECO:0000313" key="4">
    <source>
        <dbReference type="Proteomes" id="UP000605676"/>
    </source>
</evidence>
<dbReference type="InterPro" id="IPR006121">
    <property type="entry name" value="HMA_dom"/>
</dbReference>
<feature type="domain" description="HMA" evidence="2">
    <location>
        <begin position="93"/>
        <end position="159"/>
    </location>
</feature>
<feature type="domain" description="HMA" evidence="2">
    <location>
        <begin position="24"/>
        <end position="90"/>
    </location>
</feature>
<name>A0ABS1HQ97_9BACT</name>
<accession>A0ABS1HQ97</accession>
<dbReference type="PROSITE" id="PS50846">
    <property type="entry name" value="HMA_2"/>
    <property type="match status" value="2"/>
</dbReference>
<keyword evidence="4" id="KW-1185">Reference proteome</keyword>
<evidence type="ECO:0000259" key="2">
    <source>
        <dbReference type="PROSITE" id="PS50846"/>
    </source>
</evidence>
<reference evidence="3 4" key="1">
    <citation type="submission" date="2021-01" db="EMBL/GenBank/DDBJ databases">
        <title>Carboxyliciviraga sp.nov., isolated from coastal sediments.</title>
        <authorList>
            <person name="Lu D."/>
            <person name="Zhang T."/>
        </authorList>
    </citation>
    <scope>NUCLEOTIDE SEQUENCE [LARGE SCALE GENOMIC DNA]</scope>
    <source>
        <strain evidence="3 4">N1Y132</strain>
    </source>
</reference>
<protein>
    <submittedName>
        <fullName evidence="3">Heavy-metal-associated domain-containing protein</fullName>
    </submittedName>
</protein>
<sequence>MKTLIISIALMLSTIANAQDKNQVTITVFKASITCENCEAKIMKQLPYEKGVRNVQVDVDKKLISVSYKVAKNTDDQLNAAIEKLGYESEIFGQALAFKVYGNCDMCKDRIEEALSSIEGVQSAMWNSSLKEAYVVVGSADVTLIDLQRYVANAGHDTEFIKAQDEVYALLPACCKYSRNK</sequence>
<gene>
    <name evidence="3" type="ORF">JIV24_21160</name>
</gene>
<dbReference type="CDD" id="cd00371">
    <property type="entry name" value="HMA"/>
    <property type="match status" value="2"/>
</dbReference>
<dbReference type="InterPro" id="IPR036163">
    <property type="entry name" value="HMA_dom_sf"/>
</dbReference>
<dbReference type="Proteomes" id="UP000605676">
    <property type="component" value="Unassembled WGS sequence"/>
</dbReference>
<dbReference type="Pfam" id="PF00403">
    <property type="entry name" value="HMA"/>
    <property type="match status" value="1"/>
</dbReference>
<comment type="caution">
    <text evidence="3">The sequence shown here is derived from an EMBL/GenBank/DDBJ whole genome shotgun (WGS) entry which is preliminary data.</text>
</comment>
<organism evidence="3 4">
    <name type="scientific">Carboxylicivirga marina</name>
    <dbReference type="NCBI Taxonomy" id="2800988"/>
    <lineage>
        <taxon>Bacteria</taxon>
        <taxon>Pseudomonadati</taxon>
        <taxon>Bacteroidota</taxon>
        <taxon>Bacteroidia</taxon>
        <taxon>Marinilabiliales</taxon>
        <taxon>Marinilabiliaceae</taxon>
        <taxon>Carboxylicivirga</taxon>
    </lineage>
</organism>
<feature type="signal peptide" evidence="1">
    <location>
        <begin position="1"/>
        <end position="18"/>
    </location>
</feature>
<keyword evidence="1" id="KW-0732">Signal</keyword>
<evidence type="ECO:0000256" key="1">
    <source>
        <dbReference type="SAM" id="SignalP"/>
    </source>
</evidence>
<dbReference type="RefSeq" id="WP_200467082.1">
    <property type="nucleotide sequence ID" value="NZ_JAENRR010000098.1"/>
</dbReference>
<evidence type="ECO:0000313" key="3">
    <source>
        <dbReference type="EMBL" id="MBK3519863.1"/>
    </source>
</evidence>
<feature type="chain" id="PRO_5045166815" evidence="1">
    <location>
        <begin position="19"/>
        <end position="181"/>
    </location>
</feature>
<dbReference type="Gene3D" id="3.30.70.100">
    <property type="match status" value="2"/>
</dbReference>
<dbReference type="EMBL" id="JAENRR010000098">
    <property type="protein sequence ID" value="MBK3519863.1"/>
    <property type="molecule type" value="Genomic_DNA"/>
</dbReference>
<proteinExistence type="predicted"/>